<dbReference type="RefSeq" id="WP_101645037.1">
    <property type="nucleotide sequence ID" value="NZ_PGUY01000062.1"/>
</dbReference>
<dbReference type="EMBL" id="PGUY01000062">
    <property type="protein sequence ID" value="PLT28372.1"/>
    <property type="molecule type" value="Genomic_DNA"/>
</dbReference>
<feature type="coiled-coil region" evidence="1">
    <location>
        <begin position="1"/>
        <end position="35"/>
    </location>
</feature>
<dbReference type="AlphaFoldDB" id="A0A2N5M201"/>
<gene>
    <name evidence="2" type="ORF">CUU66_19340</name>
</gene>
<reference evidence="2 3" key="1">
    <citation type="submission" date="2017-11" db="EMBL/GenBank/DDBJ databases">
        <title>Comparitive Functional Genomics of Dry Heat Resistant strains isolated from the Viking Spacecraft.</title>
        <authorList>
            <person name="Seuylemezian A."/>
            <person name="Cooper K."/>
            <person name="Vaishampayan P."/>
        </authorList>
    </citation>
    <scope>NUCLEOTIDE SEQUENCE [LARGE SCALE GENOMIC DNA]</scope>
    <source>
        <strain evidence="2 3">V1-29</strain>
    </source>
</reference>
<dbReference type="InterPro" id="IPR014913">
    <property type="entry name" value="YppE-like"/>
</dbReference>
<sequence length="122" mass="14609">MENRRNRLIQSTEELLELTDQIETIFNQVKEDKQERDFFEEVRPFAEAAKTLTDQWMELALEYVREENPKHIYKEQIEQAGELISTCSVQAFFPSTSLKRFKNQLQSIRYTLQAILLHIKDR</sequence>
<accession>A0A2N5M201</accession>
<keyword evidence="3" id="KW-1185">Reference proteome</keyword>
<proteinExistence type="predicted"/>
<dbReference type="OrthoDB" id="2361079at2"/>
<dbReference type="Gene3D" id="1.20.120.440">
    <property type="entry name" value="YppE-like"/>
    <property type="match status" value="1"/>
</dbReference>
<dbReference type="Proteomes" id="UP000234748">
    <property type="component" value="Unassembled WGS sequence"/>
</dbReference>
<evidence type="ECO:0000256" key="1">
    <source>
        <dbReference type="SAM" id="Coils"/>
    </source>
</evidence>
<protein>
    <submittedName>
        <fullName evidence="2">DUF1798 domain-containing protein</fullName>
    </submittedName>
</protein>
<comment type="caution">
    <text evidence="2">The sequence shown here is derived from an EMBL/GenBank/DDBJ whole genome shotgun (WGS) entry which is preliminary data.</text>
</comment>
<name>A0A2N5M201_9BACI</name>
<keyword evidence="1" id="KW-0175">Coiled coil</keyword>
<evidence type="ECO:0000313" key="3">
    <source>
        <dbReference type="Proteomes" id="UP000234748"/>
    </source>
</evidence>
<dbReference type="SUPFAM" id="SSF140415">
    <property type="entry name" value="YppE-like"/>
    <property type="match status" value="1"/>
</dbReference>
<evidence type="ECO:0000313" key="2">
    <source>
        <dbReference type="EMBL" id="PLT28372.1"/>
    </source>
</evidence>
<organism evidence="2 3">
    <name type="scientific">Peribacillus deserti</name>
    <dbReference type="NCBI Taxonomy" id="673318"/>
    <lineage>
        <taxon>Bacteria</taxon>
        <taxon>Bacillati</taxon>
        <taxon>Bacillota</taxon>
        <taxon>Bacilli</taxon>
        <taxon>Bacillales</taxon>
        <taxon>Bacillaceae</taxon>
        <taxon>Peribacillus</taxon>
    </lineage>
</organism>
<dbReference type="Pfam" id="PF08807">
    <property type="entry name" value="DUF1798"/>
    <property type="match status" value="1"/>
</dbReference>
<dbReference type="InterPro" id="IPR023351">
    <property type="entry name" value="YppE-like_sf"/>
</dbReference>